<dbReference type="PANTHER" id="PTHR42944:SF1">
    <property type="entry name" value="ADENINE DNA GLYCOSYLASE"/>
    <property type="match status" value="1"/>
</dbReference>
<evidence type="ECO:0008006" key="12">
    <source>
        <dbReference type="Google" id="ProtNLM"/>
    </source>
</evidence>
<name>A0A0D6L7U9_9BILA</name>
<keyword evidence="9" id="KW-0326">Glycosidase</keyword>
<accession>A0A0D6L7U9</accession>
<dbReference type="InterPro" id="IPR003265">
    <property type="entry name" value="HhH-GPD_domain"/>
</dbReference>
<evidence type="ECO:0000256" key="6">
    <source>
        <dbReference type="ARBA" id="ARBA00023004"/>
    </source>
</evidence>
<keyword evidence="7" id="KW-0411">Iron-sulfur</keyword>
<dbReference type="AlphaFoldDB" id="A0A0D6L7U9"/>
<evidence type="ECO:0000256" key="8">
    <source>
        <dbReference type="ARBA" id="ARBA00023204"/>
    </source>
</evidence>
<dbReference type="EMBL" id="KE127465">
    <property type="protein sequence ID" value="EPB65661.1"/>
    <property type="molecule type" value="Genomic_DNA"/>
</dbReference>
<protein>
    <recommendedName>
        <fullName evidence="12">HhH-GPD domain-containing protein</fullName>
    </recommendedName>
</protein>
<evidence type="ECO:0000256" key="4">
    <source>
        <dbReference type="ARBA" id="ARBA00022763"/>
    </source>
</evidence>
<dbReference type="SUPFAM" id="SSF48150">
    <property type="entry name" value="DNA-glycosylase"/>
    <property type="match status" value="1"/>
</dbReference>
<dbReference type="Gene3D" id="1.10.1670.10">
    <property type="entry name" value="Helix-hairpin-Helix base-excision DNA repair enzymes (C-terminal)"/>
    <property type="match status" value="1"/>
</dbReference>
<evidence type="ECO:0000256" key="9">
    <source>
        <dbReference type="ARBA" id="ARBA00023295"/>
    </source>
</evidence>
<dbReference type="InterPro" id="IPR044298">
    <property type="entry name" value="MIG/MutY"/>
</dbReference>
<evidence type="ECO:0000313" key="10">
    <source>
        <dbReference type="EMBL" id="EPB65661.1"/>
    </source>
</evidence>
<gene>
    <name evidence="10" type="ORF">ANCCEY_15272</name>
</gene>
<dbReference type="GO" id="GO:0006284">
    <property type="term" value="P:base-excision repair"/>
    <property type="evidence" value="ECO:0007669"/>
    <property type="project" value="InterPro"/>
</dbReference>
<comment type="similarity">
    <text evidence="2">Belongs to the Nth/MutY family.</text>
</comment>
<sequence length="208" mass="23440">VLKQCFVVCPVVHVNEVDTNDSAHIPQLQYTGDFFCRLHLKGVGPYTAAAIASFAFKEVKALVDGNVYRVLARYFDISTPIDSTTGKKEFQLIADSLIPKDAPDEHNQAIMEFGSQQCVPVNPDCSACVLNNNCLAFFNNTVSERPVKEKKTKVRTQEVKHILSHQRIVTRFLHFPEIPNNLQQLSVDLAELENIPLPRLIDRYLETS</sequence>
<comment type="cofactor">
    <cofactor evidence="1">
        <name>[4Fe-4S] cluster</name>
        <dbReference type="ChEBI" id="CHEBI:49883"/>
    </cofactor>
</comment>
<keyword evidence="6" id="KW-0408">Iron</keyword>
<evidence type="ECO:0000256" key="1">
    <source>
        <dbReference type="ARBA" id="ARBA00001966"/>
    </source>
</evidence>
<dbReference type="GO" id="GO:0006298">
    <property type="term" value="P:mismatch repair"/>
    <property type="evidence" value="ECO:0007669"/>
    <property type="project" value="TreeGrafter"/>
</dbReference>
<proteinExistence type="inferred from homology"/>
<dbReference type="PANTHER" id="PTHR42944">
    <property type="entry name" value="ADENINE DNA GLYCOSYLASE"/>
    <property type="match status" value="1"/>
</dbReference>
<keyword evidence="5" id="KW-0378">Hydrolase</keyword>
<dbReference type="GO" id="GO:0051536">
    <property type="term" value="F:iron-sulfur cluster binding"/>
    <property type="evidence" value="ECO:0007669"/>
    <property type="project" value="UniProtKB-KW"/>
</dbReference>
<feature type="non-terminal residue" evidence="10">
    <location>
        <position position="1"/>
    </location>
</feature>
<dbReference type="InterPro" id="IPR011257">
    <property type="entry name" value="DNA_glycosylase"/>
</dbReference>
<keyword evidence="8" id="KW-0234">DNA repair</keyword>
<dbReference type="InterPro" id="IPR023170">
    <property type="entry name" value="HhH_base_excis_C"/>
</dbReference>
<dbReference type="GO" id="GO:0034039">
    <property type="term" value="F:8-oxo-7,8-dihydroguanine DNA N-glycosylase activity"/>
    <property type="evidence" value="ECO:0007669"/>
    <property type="project" value="TreeGrafter"/>
</dbReference>
<dbReference type="Proteomes" id="UP000054495">
    <property type="component" value="Unassembled WGS sequence"/>
</dbReference>
<evidence type="ECO:0000256" key="7">
    <source>
        <dbReference type="ARBA" id="ARBA00023014"/>
    </source>
</evidence>
<keyword evidence="3" id="KW-0479">Metal-binding</keyword>
<dbReference type="CDD" id="cd00056">
    <property type="entry name" value="ENDO3c"/>
    <property type="match status" value="1"/>
</dbReference>
<reference evidence="10 11" key="1">
    <citation type="submission" date="2013-05" db="EMBL/GenBank/DDBJ databases">
        <title>Draft genome of the parasitic nematode Anyclostoma ceylanicum.</title>
        <authorList>
            <person name="Mitreva M."/>
        </authorList>
    </citation>
    <scope>NUCLEOTIDE SEQUENCE [LARGE SCALE GENOMIC DNA]</scope>
</reference>
<dbReference type="GO" id="GO:0035485">
    <property type="term" value="F:adenine/guanine mispair binding"/>
    <property type="evidence" value="ECO:0007669"/>
    <property type="project" value="TreeGrafter"/>
</dbReference>
<organism evidence="10 11">
    <name type="scientific">Ancylostoma ceylanicum</name>
    <dbReference type="NCBI Taxonomy" id="53326"/>
    <lineage>
        <taxon>Eukaryota</taxon>
        <taxon>Metazoa</taxon>
        <taxon>Ecdysozoa</taxon>
        <taxon>Nematoda</taxon>
        <taxon>Chromadorea</taxon>
        <taxon>Rhabditida</taxon>
        <taxon>Rhabditina</taxon>
        <taxon>Rhabditomorpha</taxon>
        <taxon>Strongyloidea</taxon>
        <taxon>Ancylostomatidae</taxon>
        <taxon>Ancylostomatinae</taxon>
        <taxon>Ancylostoma</taxon>
    </lineage>
</organism>
<evidence type="ECO:0000313" key="11">
    <source>
        <dbReference type="Proteomes" id="UP000054495"/>
    </source>
</evidence>
<feature type="non-terminal residue" evidence="10">
    <location>
        <position position="208"/>
    </location>
</feature>
<keyword evidence="4" id="KW-0227">DNA damage</keyword>
<dbReference type="GO" id="GO:0046872">
    <property type="term" value="F:metal ion binding"/>
    <property type="evidence" value="ECO:0007669"/>
    <property type="project" value="UniProtKB-KW"/>
</dbReference>
<evidence type="ECO:0000256" key="5">
    <source>
        <dbReference type="ARBA" id="ARBA00022801"/>
    </source>
</evidence>
<dbReference type="GO" id="GO:0032357">
    <property type="term" value="F:oxidized purine DNA binding"/>
    <property type="evidence" value="ECO:0007669"/>
    <property type="project" value="TreeGrafter"/>
</dbReference>
<evidence type="ECO:0000256" key="3">
    <source>
        <dbReference type="ARBA" id="ARBA00022723"/>
    </source>
</evidence>
<evidence type="ECO:0000256" key="2">
    <source>
        <dbReference type="ARBA" id="ARBA00008343"/>
    </source>
</evidence>
<dbReference type="GO" id="GO:0000701">
    <property type="term" value="F:purine-specific mismatch base pair DNA N-glycosylase activity"/>
    <property type="evidence" value="ECO:0007669"/>
    <property type="project" value="TreeGrafter"/>
</dbReference>
<keyword evidence="11" id="KW-1185">Reference proteome</keyword>